<keyword evidence="3" id="KW-1185">Reference proteome</keyword>
<evidence type="ECO:0000313" key="2">
    <source>
        <dbReference type="EMBL" id="KAF5889673.1"/>
    </source>
</evidence>
<accession>A0A8J4TAY2</accession>
<dbReference type="EMBL" id="QNUK01000779">
    <property type="protein sequence ID" value="KAF5889673.1"/>
    <property type="molecule type" value="Genomic_DNA"/>
</dbReference>
<comment type="caution">
    <text evidence="2">The sequence shown here is derived from an EMBL/GenBank/DDBJ whole genome shotgun (WGS) entry which is preliminary data.</text>
</comment>
<organism evidence="2 3">
    <name type="scientific">Clarias magur</name>
    <name type="common">Asian catfish</name>
    <name type="synonym">Macropteronotus magur</name>
    <dbReference type="NCBI Taxonomy" id="1594786"/>
    <lineage>
        <taxon>Eukaryota</taxon>
        <taxon>Metazoa</taxon>
        <taxon>Chordata</taxon>
        <taxon>Craniata</taxon>
        <taxon>Vertebrata</taxon>
        <taxon>Euteleostomi</taxon>
        <taxon>Actinopterygii</taxon>
        <taxon>Neopterygii</taxon>
        <taxon>Teleostei</taxon>
        <taxon>Ostariophysi</taxon>
        <taxon>Siluriformes</taxon>
        <taxon>Clariidae</taxon>
        <taxon>Clarias</taxon>
    </lineage>
</organism>
<feature type="compositionally biased region" description="Basic and acidic residues" evidence="1">
    <location>
        <begin position="1"/>
        <end position="38"/>
    </location>
</feature>
<evidence type="ECO:0000256" key="1">
    <source>
        <dbReference type="SAM" id="MobiDB-lite"/>
    </source>
</evidence>
<feature type="region of interest" description="Disordered" evidence="1">
    <location>
        <begin position="1"/>
        <end position="63"/>
    </location>
</feature>
<reference evidence="2" key="1">
    <citation type="submission" date="2020-07" db="EMBL/GenBank/DDBJ databases">
        <title>Clarias magur genome sequencing, assembly and annotation.</title>
        <authorList>
            <person name="Kushwaha B."/>
            <person name="Kumar R."/>
            <person name="Das P."/>
            <person name="Joshi C.G."/>
            <person name="Kumar D."/>
            <person name="Nagpure N.S."/>
            <person name="Pandey M."/>
            <person name="Agarwal S."/>
            <person name="Srivastava S."/>
            <person name="Singh M."/>
            <person name="Sahoo L."/>
            <person name="Jayasankar P."/>
            <person name="Meher P.K."/>
            <person name="Koringa P.G."/>
            <person name="Iquebal M.A."/>
            <person name="Das S.P."/>
            <person name="Bit A."/>
            <person name="Patnaik S."/>
            <person name="Patel N."/>
            <person name="Shah T.M."/>
            <person name="Hinsu A."/>
            <person name="Jena J.K."/>
        </authorList>
    </citation>
    <scope>NUCLEOTIDE SEQUENCE</scope>
    <source>
        <strain evidence="2">CIFAMagur01</strain>
        <tissue evidence="2">Testis</tissue>
    </source>
</reference>
<feature type="non-terminal residue" evidence="2">
    <location>
        <position position="63"/>
    </location>
</feature>
<proteinExistence type="predicted"/>
<dbReference type="Proteomes" id="UP000727407">
    <property type="component" value="Unassembled WGS sequence"/>
</dbReference>
<gene>
    <name evidence="2" type="ORF">DAT39_020624</name>
</gene>
<sequence>YTGKESKVIQKEPRREKRGEEEEEVERSKGVKDREKAGHGSVRCAAHLSVPGRACQSLESRAV</sequence>
<protein>
    <submittedName>
        <fullName evidence="2">Uncharacterized protein</fullName>
    </submittedName>
</protein>
<feature type="non-terminal residue" evidence="2">
    <location>
        <position position="1"/>
    </location>
</feature>
<dbReference type="AlphaFoldDB" id="A0A8J4TAY2"/>
<name>A0A8J4TAY2_CLAMG</name>
<evidence type="ECO:0000313" key="3">
    <source>
        <dbReference type="Proteomes" id="UP000727407"/>
    </source>
</evidence>